<name>A0A1N6SYK1_9RHOO</name>
<dbReference type="Proteomes" id="UP000186819">
    <property type="component" value="Unassembled WGS sequence"/>
</dbReference>
<dbReference type="RefSeq" id="WP_076601599.1">
    <property type="nucleotide sequence ID" value="NZ_FTMD01000004.1"/>
</dbReference>
<dbReference type="EMBL" id="FTMD01000004">
    <property type="protein sequence ID" value="SIQ46173.1"/>
    <property type="molecule type" value="Genomic_DNA"/>
</dbReference>
<organism evidence="1 2">
    <name type="scientific">Aromatoleum tolulyticum</name>
    <dbReference type="NCBI Taxonomy" id="34027"/>
    <lineage>
        <taxon>Bacteria</taxon>
        <taxon>Pseudomonadati</taxon>
        <taxon>Pseudomonadota</taxon>
        <taxon>Betaproteobacteria</taxon>
        <taxon>Rhodocyclales</taxon>
        <taxon>Rhodocyclaceae</taxon>
        <taxon>Aromatoleum</taxon>
    </lineage>
</organism>
<reference evidence="2" key="1">
    <citation type="submission" date="2017-01" db="EMBL/GenBank/DDBJ databases">
        <authorList>
            <person name="Varghese N."/>
            <person name="Submissions S."/>
        </authorList>
    </citation>
    <scope>NUCLEOTIDE SEQUENCE [LARGE SCALE GENOMIC DNA]</scope>
    <source>
        <strain evidence="2">ATCC 51758</strain>
    </source>
</reference>
<evidence type="ECO:0000313" key="2">
    <source>
        <dbReference type="Proteomes" id="UP000186819"/>
    </source>
</evidence>
<dbReference type="OrthoDB" id="8704355at2"/>
<dbReference type="AlphaFoldDB" id="A0A1N6SYK1"/>
<sequence length="123" mass="13601">MKPHRSALLLLFVLPLEVFANGWEFDYRPAQAGFATYGNSLGDPVAASKQDTKIAFEIRGQAAREMFEAMGPDRQDSCSKASDVRFRFRDDEKIVCTRGQGGKYACYFGFDLKTGKSIGGSIC</sequence>
<protein>
    <submittedName>
        <fullName evidence="1">Uncharacterized protein</fullName>
    </submittedName>
</protein>
<gene>
    <name evidence="1" type="ORF">SAMN05421829_104263</name>
</gene>
<keyword evidence="2" id="KW-1185">Reference proteome</keyword>
<accession>A0A1N6SYK1</accession>
<evidence type="ECO:0000313" key="1">
    <source>
        <dbReference type="EMBL" id="SIQ46173.1"/>
    </source>
</evidence>
<proteinExistence type="predicted"/>